<comment type="caution">
    <text evidence="8">The sequence shown here is derived from an EMBL/GenBank/DDBJ whole genome shotgun (WGS) entry which is preliminary data.</text>
</comment>
<dbReference type="Gene3D" id="3.10.20.90">
    <property type="entry name" value="Phosphatidylinositol 3-kinase Catalytic Subunit, Chain A, domain 1"/>
    <property type="match status" value="2"/>
</dbReference>
<dbReference type="SMART" id="SM00315">
    <property type="entry name" value="RGS"/>
    <property type="match status" value="1"/>
</dbReference>
<evidence type="ECO:0000259" key="7">
    <source>
        <dbReference type="PROSITE" id="PS50898"/>
    </source>
</evidence>
<keyword evidence="9" id="KW-1185">Reference proteome</keyword>
<dbReference type="PROSITE" id="PS50898">
    <property type="entry name" value="RBD"/>
    <property type="match status" value="2"/>
</dbReference>
<dbReference type="Proteomes" id="UP000324091">
    <property type="component" value="Chromosome 9"/>
</dbReference>
<dbReference type="InterPro" id="IPR003109">
    <property type="entry name" value="GoLoco_motif"/>
</dbReference>
<evidence type="ECO:0000313" key="9">
    <source>
        <dbReference type="Proteomes" id="UP000324091"/>
    </source>
</evidence>
<dbReference type="InterPro" id="IPR044926">
    <property type="entry name" value="RGS_subdomain_2"/>
</dbReference>
<dbReference type="SUPFAM" id="SSF54236">
    <property type="entry name" value="Ubiquitin-like"/>
    <property type="match status" value="2"/>
</dbReference>
<evidence type="ECO:0000313" key="8">
    <source>
        <dbReference type="EMBL" id="TWW54972.1"/>
    </source>
</evidence>
<comment type="subcellular location">
    <subcellularLocation>
        <location evidence="1">Cytoplasm</location>
    </subcellularLocation>
</comment>
<protein>
    <submittedName>
        <fullName evidence="8">Regulator of G-protein signaling 14</fullName>
    </submittedName>
</protein>
<dbReference type="InterPro" id="IPR036305">
    <property type="entry name" value="RGS_sf"/>
</dbReference>
<dbReference type="GO" id="GO:0007051">
    <property type="term" value="P:spindle organization"/>
    <property type="evidence" value="ECO:0007669"/>
    <property type="project" value="TreeGrafter"/>
</dbReference>
<keyword evidence="2" id="KW-0343">GTPase activation</keyword>
<feature type="compositionally biased region" description="Polar residues" evidence="5">
    <location>
        <begin position="46"/>
        <end position="62"/>
    </location>
</feature>
<dbReference type="GO" id="GO:0005634">
    <property type="term" value="C:nucleus"/>
    <property type="evidence" value="ECO:0007669"/>
    <property type="project" value="TreeGrafter"/>
</dbReference>
<dbReference type="InterPro" id="IPR029071">
    <property type="entry name" value="Ubiquitin-like_domsf"/>
</dbReference>
<evidence type="ECO:0000259" key="6">
    <source>
        <dbReference type="PROSITE" id="PS50132"/>
    </source>
</evidence>
<gene>
    <name evidence="8" type="ORF">D4764_09G0000210</name>
</gene>
<dbReference type="GO" id="GO:0008277">
    <property type="term" value="P:regulation of G protein-coupled receptor signaling pathway"/>
    <property type="evidence" value="ECO:0007669"/>
    <property type="project" value="TreeGrafter"/>
</dbReference>
<dbReference type="PROSITE" id="PS50132">
    <property type="entry name" value="RGS"/>
    <property type="match status" value="1"/>
</dbReference>
<feature type="region of interest" description="Disordered" evidence="5">
    <location>
        <begin position="479"/>
        <end position="525"/>
    </location>
</feature>
<dbReference type="FunFam" id="1.10.167.10:FF:000001">
    <property type="entry name" value="Putative regulator of g-protein signaling 12"/>
    <property type="match status" value="1"/>
</dbReference>
<dbReference type="Pfam" id="PF02196">
    <property type="entry name" value="RBD"/>
    <property type="match status" value="1"/>
</dbReference>
<feature type="compositionally biased region" description="Basic and acidic residues" evidence="5">
    <location>
        <begin position="516"/>
        <end position="525"/>
    </location>
</feature>
<dbReference type="GO" id="GO:0007165">
    <property type="term" value="P:signal transduction"/>
    <property type="evidence" value="ECO:0007669"/>
    <property type="project" value="InterPro"/>
</dbReference>
<evidence type="ECO:0000256" key="4">
    <source>
        <dbReference type="ARBA" id="ARBA00022737"/>
    </source>
</evidence>
<evidence type="ECO:0000256" key="5">
    <source>
        <dbReference type="SAM" id="MobiDB-lite"/>
    </source>
</evidence>
<reference evidence="8 9" key="1">
    <citation type="submission" date="2019-04" db="EMBL/GenBank/DDBJ databases">
        <title>Chromosome genome assembly for Takifugu flavidus.</title>
        <authorList>
            <person name="Xiao S."/>
        </authorList>
    </citation>
    <scope>NUCLEOTIDE SEQUENCE [LARGE SCALE GENOMIC DNA]</scope>
    <source>
        <strain evidence="8">HTHZ2018</strain>
        <tissue evidence="8">Muscle</tissue>
    </source>
</reference>
<dbReference type="SMART" id="SM00390">
    <property type="entry name" value="GoLoco"/>
    <property type="match status" value="1"/>
</dbReference>
<feature type="compositionally biased region" description="Polar residues" evidence="5">
    <location>
        <begin position="405"/>
        <end position="418"/>
    </location>
</feature>
<accession>A0A5C6MIP4</accession>
<feature type="region of interest" description="Disordered" evidence="5">
    <location>
        <begin position="46"/>
        <end position="68"/>
    </location>
</feature>
<dbReference type="PANTHER" id="PTHR45945:SF2">
    <property type="entry name" value="REGULATOR OF G-PROTEIN SIGNALING 14"/>
    <property type="match status" value="1"/>
</dbReference>
<dbReference type="GO" id="GO:0005737">
    <property type="term" value="C:cytoplasm"/>
    <property type="evidence" value="ECO:0007669"/>
    <property type="project" value="UniProtKB-SubCell"/>
</dbReference>
<keyword evidence="3" id="KW-0963">Cytoplasm</keyword>
<dbReference type="AlphaFoldDB" id="A0A5C6MIP4"/>
<dbReference type="SUPFAM" id="SSF48097">
    <property type="entry name" value="Regulator of G-protein signaling, RGS"/>
    <property type="match status" value="1"/>
</dbReference>
<feature type="domain" description="RBD" evidence="7">
    <location>
        <begin position="328"/>
        <end position="398"/>
    </location>
</feature>
<feature type="region of interest" description="Disordered" evidence="5">
    <location>
        <begin position="397"/>
        <end position="440"/>
    </location>
</feature>
<evidence type="ECO:0000256" key="3">
    <source>
        <dbReference type="ARBA" id="ARBA00022490"/>
    </source>
</evidence>
<organism evidence="8 9">
    <name type="scientific">Takifugu flavidus</name>
    <name type="common">sansaifugu</name>
    <dbReference type="NCBI Taxonomy" id="433684"/>
    <lineage>
        <taxon>Eukaryota</taxon>
        <taxon>Metazoa</taxon>
        <taxon>Chordata</taxon>
        <taxon>Craniata</taxon>
        <taxon>Vertebrata</taxon>
        <taxon>Euteleostomi</taxon>
        <taxon>Actinopterygii</taxon>
        <taxon>Neopterygii</taxon>
        <taxon>Teleostei</taxon>
        <taxon>Neoteleostei</taxon>
        <taxon>Acanthomorphata</taxon>
        <taxon>Eupercaria</taxon>
        <taxon>Tetraodontiformes</taxon>
        <taxon>Tetradontoidea</taxon>
        <taxon>Tetraodontidae</taxon>
        <taxon>Takifugu</taxon>
    </lineage>
</organism>
<dbReference type="Gene3D" id="1.10.196.10">
    <property type="match status" value="1"/>
</dbReference>
<name>A0A5C6MIP4_9TELE</name>
<dbReference type="InterPro" id="IPR003116">
    <property type="entry name" value="RBD_dom"/>
</dbReference>
<dbReference type="InterPro" id="IPR046995">
    <property type="entry name" value="RGS10/12/14-like"/>
</dbReference>
<dbReference type="InterPro" id="IPR016137">
    <property type="entry name" value="RGS"/>
</dbReference>
<keyword evidence="4" id="KW-0677">Repeat</keyword>
<dbReference type="InterPro" id="IPR024066">
    <property type="entry name" value="RGS_subdom1/3"/>
</dbReference>
<dbReference type="Gene3D" id="1.10.167.10">
    <property type="entry name" value="Regulator of G-protein Signalling 4, domain 2"/>
    <property type="match status" value="1"/>
</dbReference>
<dbReference type="Pfam" id="PF00615">
    <property type="entry name" value="RGS"/>
    <property type="match status" value="1"/>
</dbReference>
<dbReference type="SMART" id="SM00455">
    <property type="entry name" value="RBD"/>
    <property type="match status" value="2"/>
</dbReference>
<sequence>MLSFRVICRRVSHLAKVAATKQFRNYEKWHKTSVDFNKSQAVSDGELNMSTRPAGRSSNLSLPGTPGGDMDSAKRVLSWAVSFEKLLEDPCGVHHFTAFLKSEVSAENILFWQACEKFKKIPAASVDELKEEARSIYNVYLSEDAPYPVNIDDTAKTEETDLEAPTSDMFNKAQAQIFKLMKMDSYRRFVRSPLYQSCTLASVEGKLLPQPGHMASSDDVAAMSQSLGNKKNGKSGPRSPEQDNGGMNRLGMESGYCCVYLPDGSASLAPTRDGQLIKDMLSSLCEKRGFPLKDVVIYLHGKDKQPLSLDQDCCVLRDQQVTLELRVKFVLEIAFTGKTLGIVAKSSKTVQEAISAVLQKHNLKPQDASVNIVGSNDPVKMTSTVFKLTNKTLRLDKVKGKDNSRAGSTAAATQTTPGSEGGLDTRTPKKPQIRPNRNREMDGFLDMLTRAQCCRVDDQRGLLTKEHLEVPLFLQLPSDQRKEDINPEEASSNNGESKEVKDETSAVETPDSAQAKPKDLKETSV</sequence>
<dbReference type="PRINTS" id="PR01301">
    <property type="entry name" value="RGSPROTEIN"/>
</dbReference>
<evidence type="ECO:0000256" key="1">
    <source>
        <dbReference type="ARBA" id="ARBA00004496"/>
    </source>
</evidence>
<dbReference type="GO" id="GO:0005096">
    <property type="term" value="F:GTPase activator activity"/>
    <property type="evidence" value="ECO:0007669"/>
    <property type="project" value="UniProtKB-KW"/>
</dbReference>
<dbReference type="GO" id="GO:0005886">
    <property type="term" value="C:plasma membrane"/>
    <property type="evidence" value="ECO:0007669"/>
    <property type="project" value="TreeGrafter"/>
</dbReference>
<feature type="domain" description="RGS" evidence="6">
    <location>
        <begin position="82"/>
        <end position="199"/>
    </location>
</feature>
<evidence type="ECO:0000256" key="2">
    <source>
        <dbReference type="ARBA" id="ARBA00022468"/>
    </source>
</evidence>
<feature type="region of interest" description="Disordered" evidence="5">
    <location>
        <begin position="226"/>
        <end position="247"/>
    </location>
</feature>
<dbReference type="GO" id="GO:0051301">
    <property type="term" value="P:cell division"/>
    <property type="evidence" value="ECO:0007669"/>
    <property type="project" value="TreeGrafter"/>
</dbReference>
<dbReference type="EMBL" id="RHFK02000022">
    <property type="protein sequence ID" value="TWW54972.1"/>
    <property type="molecule type" value="Genomic_DNA"/>
</dbReference>
<feature type="domain" description="RBD" evidence="7">
    <location>
        <begin position="255"/>
        <end position="326"/>
    </location>
</feature>
<dbReference type="PROSITE" id="PS50877">
    <property type="entry name" value="GOLOCO"/>
    <property type="match status" value="1"/>
</dbReference>
<proteinExistence type="predicted"/>
<dbReference type="PANTHER" id="PTHR45945">
    <property type="entry name" value="REGULATOR OF G-PROTEIN SIGNALING LOCO"/>
    <property type="match status" value="1"/>
</dbReference>